<accession>A0AAD6PQA5</accession>
<dbReference type="EMBL" id="JAQIZT010000018">
    <property type="protein sequence ID" value="KAJ6957250.1"/>
    <property type="molecule type" value="Genomic_DNA"/>
</dbReference>
<sequence>MNPSERYIYLVNFLNAKQKTSDYSDSMPAQSFPVSRTVIQSMESKVPRNYTSP</sequence>
<protein>
    <submittedName>
        <fullName evidence="1">Uncharacterized protein</fullName>
    </submittedName>
</protein>
<proteinExistence type="predicted"/>
<gene>
    <name evidence="1" type="ORF">NC653_039243</name>
</gene>
<reference evidence="1 2" key="1">
    <citation type="journal article" date="2023" name="Mol. Ecol. Resour.">
        <title>Chromosome-level genome assembly of a triploid poplar Populus alba 'Berolinensis'.</title>
        <authorList>
            <person name="Chen S."/>
            <person name="Yu Y."/>
            <person name="Wang X."/>
            <person name="Wang S."/>
            <person name="Zhang T."/>
            <person name="Zhou Y."/>
            <person name="He R."/>
            <person name="Meng N."/>
            <person name="Wang Y."/>
            <person name="Liu W."/>
            <person name="Liu Z."/>
            <person name="Liu J."/>
            <person name="Guo Q."/>
            <person name="Huang H."/>
            <person name="Sederoff R.R."/>
            <person name="Wang G."/>
            <person name="Qu G."/>
            <person name="Chen S."/>
        </authorList>
    </citation>
    <scope>NUCLEOTIDE SEQUENCE [LARGE SCALE GENOMIC DNA]</scope>
    <source>
        <strain evidence="1">SC-2020</strain>
    </source>
</reference>
<keyword evidence="2" id="KW-1185">Reference proteome</keyword>
<organism evidence="1 2">
    <name type="scientific">Populus alba x Populus x berolinensis</name>
    <dbReference type="NCBI Taxonomy" id="444605"/>
    <lineage>
        <taxon>Eukaryota</taxon>
        <taxon>Viridiplantae</taxon>
        <taxon>Streptophyta</taxon>
        <taxon>Embryophyta</taxon>
        <taxon>Tracheophyta</taxon>
        <taxon>Spermatophyta</taxon>
        <taxon>Magnoliopsida</taxon>
        <taxon>eudicotyledons</taxon>
        <taxon>Gunneridae</taxon>
        <taxon>Pentapetalae</taxon>
        <taxon>rosids</taxon>
        <taxon>fabids</taxon>
        <taxon>Malpighiales</taxon>
        <taxon>Salicaceae</taxon>
        <taxon>Saliceae</taxon>
        <taxon>Populus</taxon>
    </lineage>
</organism>
<dbReference type="Proteomes" id="UP001164929">
    <property type="component" value="Chromosome 18"/>
</dbReference>
<name>A0AAD6PQA5_9ROSI</name>
<evidence type="ECO:0000313" key="2">
    <source>
        <dbReference type="Proteomes" id="UP001164929"/>
    </source>
</evidence>
<comment type="caution">
    <text evidence="1">The sequence shown here is derived from an EMBL/GenBank/DDBJ whole genome shotgun (WGS) entry which is preliminary data.</text>
</comment>
<evidence type="ECO:0000313" key="1">
    <source>
        <dbReference type="EMBL" id="KAJ6957250.1"/>
    </source>
</evidence>
<dbReference type="AlphaFoldDB" id="A0AAD6PQA5"/>